<keyword evidence="3" id="KW-0496">Mitochondrion</keyword>
<sequence>MNKIIKIKLEVNIAVYKNKEMMKRNINNNIFNIICIRNYSSISKESRKGKFIWVYDITTKKLINNKPFRSKSECSRELNIDRKTISKYIKLNEVYKYKYLIKTEEINETLLTNNDIRLSAKALEIIEGELLGDGHIALSKNKKSARLAWTYSNKFKGYVEYLKYNVLSEICTDTKASKYPKLETKQLWFSSRYRPDILELHKRWYRYDKISKKYIKILPKDIELTAIKLAHLLMGDGSYSDTILLCTDAFTEEEVLFLKDKLEHDFKIKSTKYIIKYFILEDLRFRHRLRIRVSSKDRMISLVKDYVLPEFYYKLGINN</sequence>
<name>B4Y556_9ASCO</name>
<dbReference type="GO" id="GO:0004519">
    <property type="term" value="F:endonuclease activity"/>
    <property type="evidence" value="ECO:0007669"/>
    <property type="project" value="InterPro"/>
</dbReference>
<dbReference type="RefSeq" id="YP_002122396.1">
    <property type="nucleotide sequence ID" value="NC_011133.1"/>
</dbReference>
<dbReference type="SUPFAM" id="SSF64496">
    <property type="entry name" value="DNA-binding domain of intron-encoded endonucleases"/>
    <property type="match status" value="1"/>
</dbReference>
<feature type="domain" description="Nuclease-associated modular DNA-binding 1" evidence="2">
    <location>
        <begin position="52"/>
        <end position="89"/>
    </location>
</feature>
<evidence type="ECO:0000259" key="2">
    <source>
        <dbReference type="Pfam" id="PF07453"/>
    </source>
</evidence>
<protein>
    <submittedName>
        <fullName evidence="3">Putative RNA maturase</fullName>
    </submittedName>
</protein>
<accession>B4Y556</accession>
<dbReference type="Pfam" id="PF07453">
    <property type="entry name" value="NUMOD1"/>
    <property type="match status" value="1"/>
</dbReference>
<reference evidence="3" key="1">
    <citation type="journal article" date="2008" name="Curr. Genet.">
        <title>Preparation of yeast mitochondrial DNA for direct sequence analysis.</title>
        <authorList>
            <person name="Valach M."/>
            <person name="Tomaska L."/>
            <person name="Nosek J."/>
        </authorList>
    </citation>
    <scope>NUCLEOTIDE SEQUENCE</scope>
    <source>
        <strain evidence="3">NRRL Y-27057</strain>
    </source>
</reference>
<dbReference type="GeneID" id="6748786"/>
<dbReference type="SUPFAM" id="SSF55608">
    <property type="entry name" value="Homing endonucleases"/>
    <property type="match status" value="1"/>
</dbReference>
<dbReference type="InterPro" id="IPR004860">
    <property type="entry name" value="LAGLIDADG_dom"/>
</dbReference>
<dbReference type="InterPro" id="IPR010896">
    <property type="entry name" value="NUMOD1"/>
</dbReference>
<gene>
    <name evidence="3" type="primary">orf4</name>
</gene>
<dbReference type="InterPro" id="IPR027434">
    <property type="entry name" value="Homing_endonucl"/>
</dbReference>
<dbReference type="InterPro" id="IPR003647">
    <property type="entry name" value="Intron_nuc_1_rpt"/>
</dbReference>
<evidence type="ECO:0000259" key="1">
    <source>
        <dbReference type="Pfam" id="PF03161"/>
    </source>
</evidence>
<dbReference type="Pfam" id="PF03161">
    <property type="entry name" value="LAGLIDADG_2"/>
    <property type="match status" value="1"/>
</dbReference>
<organism evidence="3">
    <name type="scientific">Candida neerlandica</name>
    <dbReference type="NCBI Taxonomy" id="148634"/>
    <lineage>
        <taxon>Eukaryota</taxon>
        <taxon>Fungi</taxon>
        <taxon>Dikarya</taxon>
        <taxon>Ascomycota</taxon>
        <taxon>Saccharomycotina</taxon>
        <taxon>Pichiomycetes</taxon>
        <taxon>Debaryomycetaceae</taxon>
        <taxon>Candida/Lodderomyces clade</taxon>
        <taxon>Candida</taxon>
    </lineage>
</organism>
<evidence type="ECO:0000313" key="3">
    <source>
        <dbReference type="EMBL" id="ABX89445.1"/>
    </source>
</evidence>
<proteinExistence type="predicted"/>
<geneLocation type="mitochondrion" evidence="3"/>
<dbReference type="SMART" id="SM00497">
    <property type="entry name" value="IENR1"/>
    <property type="match status" value="1"/>
</dbReference>
<feature type="domain" description="Homing endonuclease LAGLIDADG" evidence="1">
    <location>
        <begin position="124"/>
        <end position="271"/>
    </location>
</feature>
<dbReference type="AlphaFoldDB" id="B4Y556"/>
<dbReference type="EMBL" id="EU334437">
    <property type="protein sequence ID" value="ABX89445.1"/>
    <property type="molecule type" value="Genomic_DNA"/>
</dbReference>
<dbReference type="Gene3D" id="3.10.28.10">
    <property type="entry name" value="Homing endonucleases"/>
    <property type="match status" value="2"/>
</dbReference>